<feature type="modified residue" description="4-aspartylphosphate" evidence="6">
    <location>
        <position position="75"/>
    </location>
</feature>
<evidence type="ECO:0000259" key="8">
    <source>
        <dbReference type="PROSITE" id="PS50110"/>
    </source>
</evidence>
<accession>A0A8H2RRX3</accession>
<dbReference type="Pfam" id="PF00196">
    <property type="entry name" value="GerE"/>
    <property type="match status" value="1"/>
</dbReference>
<keyword evidence="1 6" id="KW-0597">Phosphoprotein</keyword>
<dbReference type="CDD" id="cd06170">
    <property type="entry name" value="LuxR_C_like"/>
    <property type="match status" value="1"/>
</dbReference>
<dbReference type="SMART" id="SM00448">
    <property type="entry name" value="REC"/>
    <property type="match status" value="1"/>
</dbReference>
<dbReference type="PANTHER" id="PTHR44688">
    <property type="entry name" value="DNA-BINDING TRANSCRIPTIONAL ACTIVATOR DEVR_DOSR"/>
    <property type="match status" value="1"/>
</dbReference>
<dbReference type="InterPro" id="IPR000792">
    <property type="entry name" value="Tscrpt_reg_LuxR_C"/>
</dbReference>
<name>A0A8H2RRX3_PSEFL</name>
<feature type="domain" description="Response regulatory" evidence="8">
    <location>
        <begin position="26"/>
        <end position="140"/>
    </location>
</feature>
<dbReference type="InterPro" id="IPR011006">
    <property type="entry name" value="CheY-like_superfamily"/>
</dbReference>
<dbReference type="SUPFAM" id="SSF52172">
    <property type="entry name" value="CheY-like"/>
    <property type="match status" value="1"/>
</dbReference>
<sequence>MRAARSRAKTIIKNFVAAPMETRKPIVYIVDDDKDLRTSLAWLLESVSVQAQCFAGAEEFLSQYDPKQPACLVLDVRMPETSGFQLQEILNQRGSTLPTIFVSAHGDIPMSVTAMKNGALDFVEKPYNPQQMIDRIQAALKTAVHAQADQQQRQNLQGKLALLTSREREVLMLVIDGKASKVIARELNISVKTVDVHRTKIKEKMGVSSIAMLVREVLHLPVDEPARH</sequence>
<keyword evidence="4" id="KW-0238">DNA-binding</keyword>
<organism evidence="9 10">
    <name type="scientific">Pseudomonas fluorescens</name>
    <dbReference type="NCBI Taxonomy" id="294"/>
    <lineage>
        <taxon>Bacteria</taxon>
        <taxon>Pseudomonadati</taxon>
        <taxon>Pseudomonadota</taxon>
        <taxon>Gammaproteobacteria</taxon>
        <taxon>Pseudomonadales</taxon>
        <taxon>Pseudomonadaceae</taxon>
        <taxon>Pseudomonas</taxon>
    </lineage>
</organism>
<dbReference type="GO" id="GO:0003677">
    <property type="term" value="F:DNA binding"/>
    <property type="evidence" value="ECO:0007669"/>
    <property type="project" value="UniProtKB-KW"/>
</dbReference>
<dbReference type="Pfam" id="PF00072">
    <property type="entry name" value="Response_reg"/>
    <property type="match status" value="1"/>
</dbReference>
<gene>
    <name evidence="9" type="primary">todT</name>
    <name evidence="9" type="ORF">PS900_05184</name>
</gene>
<protein>
    <submittedName>
        <fullName evidence="9">Response regulator protein TodT</fullName>
    </submittedName>
</protein>
<evidence type="ECO:0000256" key="5">
    <source>
        <dbReference type="ARBA" id="ARBA00023163"/>
    </source>
</evidence>
<comment type="caution">
    <text evidence="9">The sequence shown here is derived from an EMBL/GenBank/DDBJ whole genome shotgun (WGS) entry which is preliminary data.</text>
</comment>
<keyword evidence="3" id="KW-0805">Transcription regulation</keyword>
<dbReference type="SUPFAM" id="SSF46894">
    <property type="entry name" value="C-terminal effector domain of the bipartite response regulators"/>
    <property type="match status" value="1"/>
</dbReference>
<proteinExistence type="predicted"/>
<evidence type="ECO:0000259" key="7">
    <source>
        <dbReference type="PROSITE" id="PS50043"/>
    </source>
</evidence>
<dbReference type="PROSITE" id="PS50110">
    <property type="entry name" value="RESPONSE_REGULATORY"/>
    <property type="match status" value="1"/>
</dbReference>
<dbReference type="CDD" id="cd17537">
    <property type="entry name" value="REC_FixJ"/>
    <property type="match status" value="1"/>
</dbReference>
<dbReference type="InterPro" id="IPR036388">
    <property type="entry name" value="WH-like_DNA-bd_sf"/>
</dbReference>
<reference evidence="9 10" key="1">
    <citation type="submission" date="2019-09" db="EMBL/GenBank/DDBJ databases">
        <authorList>
            <person name="Chandra G."/>
            <person name="Truman W A."/>
        </authorList>
    </citation>
    <scope>NUCLEOTIDE SEQUENCE [LARGE SCALE GENOMIC DNA]</scope>
    <source>
        <strain evidence="9">PS900</strain>
    </source>
</reference>
<dbReference type="PROSITE" id="PS50043">
    <property type="entry name" value="HTH_LUXR_2"/>
    <property type="match status" value="1"/>
</dbReference>
<dbReference type="Proteomes" id="UP000325723">
    <property type="component" value="Unassembled WGS sequence"/>
</dbReference>
<dbReference type="PANTHER" id="PTHR44688:SF16">
    <property type="entry name" value="DNA-BINDING TRANSCRIPTIONAL ACTIVATOR DEVR_DOSR"/>
    <property type="match status" value="1"/>
</dbReference>
<dbReference type="GO" id="GO:0000160">
    <property type="term" value="P:phosphorelay signal transduction system"/>
    <property type="evidence" value="ECO:0007669"/>
    <property type="project" value="UniProtKB-KW"/>
</dbReference>
<dbReference type="GO" id="GO:0006355">
    <property type="term" value="P:regulation of DNA-templated transcription"/>
    <property type="evidence" value="ECO:0007669"/>
    <property type="project" value="InterPro"/>
</dbReference>
<evidence type="ECO:0000256" key="1">
    <source>
        <dbReference type="ARBA" id="ARBA00022553"/>
    </source>
</evidence>
<keyword evidence="5" id="KW-0804">Transcription</keyword>
<dbReference type="SMART" id="SM00421">
    <property type="entry name" value="HTH_LUXR"/>
    <property type="match status" value="1"/>
</dbReference>
<dbReference type="FunFam" id="3.40.50.2300:FF:000018">
    <property type="entry name" value="DNA-binding transcriptional regulator NtrC"/>
    <property type="match status" value="1"/>
</dbReference>
<dbReference type="InterPro" id="IPR016032">
    <property type="entry name" value="Sig_transdc_resp-reg_C-effctor"/>
</dbReference>
<evidence type="ECO:0000256" key="2">
    <source>
        <dbReference type="ARBA" id="ARBA00023012"/>
    </source>
</evidence>
<dbReference type="EMBL" id="CABVIE010000020">
    <property type="protein sequence ID" value="VVP47088.1"/>
    <property type="molecule type" value="Genomic_DNA"/>
</dbReference>
<feature type="domain" description="HTH luxR-type" evidence="7">
    <location>
        <begin position="156"/>
        <end position="221"/>
    </location>
</feature>
<dbReference type="Gene3D" id="1.10.10.10">
    <property type="entry name" value="Winged helix-like DNA-binding domain superfamily/Winged helix DNA-binding domain"/>
    <property type="match status" value="1"/>
</dbReference>
<keyword evidence="2" id="KW-0902">Two-component regulatory system</keyword>
<dbReference type="PRINTS" id="PR00038">
    <property type="entry name" value="HTHLUXR"/>
</dbReference>
<evidence type="ECO:0000313" key="9">
    <source>
        <dbReference type="EMBL" id="VVP47088.1"/>
    </source>
</evidence>
<dbReference type="InterPro" id="IPR001789">
    <property type="entry name" value="Sig_transdc_resp-reg_receiver"/>
</dbReference>
<evidence type="ECO:0000256" key="6">
    <source>
        <dbReference type="PROSITE-ProRule" id="PRU00169"/>
    </source>
</evidence>
<evidence type="ECO:0000313" key="10">
    <source>
        <dbReference type="Proteomes" id="UP000325723"/>
    </source>
</evidence>
<dbReference type="Gene3D" id="3.40.50.2300">
    <property type="match status" value="1"/>
</dbReference>
<evidence type="ECO:0000256" key="3">
    <source>
        <dbReference type="ARBA" id="ARBA00023015"/>
    </source>
</evidence>
<dbReference type="AlphaFoldDB" id="A0A8H2RRX3"/>
<evidence type="ECO:0000256" key="4">
    <source>
        <dbReference type="ARBA" id="ARBA00023125"/>
    </source>
</evidence>